<dbReference type="HOGENOM" id="CLU_1994312_0_0_1"/>
<sequence length="125" mass="13600">MSLKMLPLTRAVLVSWGFYLVVVGMSCRALGATYLGTLREGLWVQVKLWRRRSGPDIARSLAEVAPGQIGNLVGSESGSKMATALRREKKAWELFNIWQATPIFASALSGVSSLSPILARQGQLP</sequence>
<proteinExistence type="predicted"/>
<dbReference type="PROSITE" id="PS51257">
    <property type="entry name" value="PROKAR_LIPOPROTEIN"/>
    <property type="match status" value="1"/>
</dbReference>
<accession>I2FMZ6</accession>
<dbReference type="Proteomes" id="UP000006174">
    <property type="component" value="Unassembled WGS sequence"/>
</dbReference>
<reference evidence="1 2" key="1">
    <citation type="journal article" date="2012" name="Plant Cell">
        <title>Genome comparison of barley and maize smut fungi reveals targeted loss of RNA silencing components and species-specific presence of transposable elements.</title>
        <authorList>
            <person name="Laurie J.D."/>
            <person name="Ali S."/>
            <person name="Linning R."/>
            <person name="Mannhaupt G."/>
            <person name="Wong P."/>
            <person name="Gueldener U."/>
            <person name="Muensterkoetter M."/>
            <person name="Moore R."/>
            <person name="Kahmann R."/>
            <person name="Bakkeren G."/>
            <person name="Schirawski J."/>
        </authorList>
    </citation>
    <scope>NUCLEOTIDE SEQUENCE [LARGE SCALE GENOMIC DNA]</scope>
    <source>
        <strain evidence="2">Uh4875-4</strain>
    </source>
</reference>
<dbReference type="AlphaFoldDB" id="I2FMZ6"/>
<protein>
    <submittedName>
        <fullName evidence="1">Uncharacterized protein</fullName>
    </submittedName>
</protein>
<organism evidence="1 2">
    <name type="scientific">Ustilago hordei</name>
    <name type="common">Barley covered smut fungus</name>
    <dbReference type="NCBI Taxonomy" id="120017"/>
    <lineage>
        <taxon>Eukaryota</taxon>
        <taxon>Fungi</taxon>
        <taxon>Dikarya</taxon>
        <taxon>Basidiomycota</taxon>
        <taxon>Ustilaginomycotina</taxon>
        <taxon>Ustilaginomycetes</taxon>
        <taxon>Ustilaginales</taxon>
        <taxon>Ustilaginaceae</taxon>
        <taxon>Ustilago</taxon>
    </lineage>
</organism>
<evidence type="ECO:0000313" key="2">
    <source>
        <dbReference type="Proteomes" id="UP000006174"/>
    </source>
</evidence>
<evidence type="ECO:0000313" key="1">
    <source>
        <dbReference type="EMBL" id="CCF48289.1"/>
    </source>
</evidence>
<keyword evidence="2" id="KW-1185">Reference proteome</keyword>
<dbReference type="EMBL" id="CAGI01000133">
    <property type="protein sequence ID" value="CCF48289.1"/>
    <property type="molecule type" value="Genomic_DNA"/>
</dbReference>
<gene>
    <name evidence="1" type="ORF">UHOR_06660</name>
</gene>
<comment type="caution">
    <text evidence="1">The sequence shown here is derived from an EMBL/GenBank/DDBJ whole genome shotgun (WGS) entry which is preliminary data.</text>
</comment>
<name>I2FMZ6_USTHO</name>